<proteinExistence type="predicted"/>
<protein>
    <submittedName>
        <fullName evidence="1">Uncharacterized protein</fullName>
    </submittedName>
</protein>
<reference evidence="1" key="1">
    <citation type="journal article" date="2020" name="Nature">
        <title>Giant virus diversity and host interactions through global metagenomics.</title>
        <authorList>
            <person name="Schulz F."/>
            <person name="Roux S."/>
            <person name="Paez-Espino D."/>
            <person name="Jungbluth S."/>
            <person name="Walsh D.A."/>
            <person name="Denef V.J."/>
            <person name="McMahon K.D."/>
            <person name="Konstantinidis K.T."/>
            <person name="Eloe-Fadrosh E.A."/>
            <person name="Kyrpides N.C."/>
            <person name="Woyke T."/>
        </authorList>
    </citation>
    <scope>NUCLEOTIDE SEQUENCE</scope>
    <source>
        <strain evidence="1">GVMAG-S-3300013286-35</strain>
    </source>
</reference>
<evidence type="ECO:0000313" key="1">
    <source>
        <dbReference type="EMBL" id="QHU21932.1"/>
    </source>
</evidence>
<sequence length="92" mass="11019">MATERSLLQTCKEFINANKLTELQEFYAGLHEYEFTPAPDWPNLYQKIYLHACLKKRHEIANWLTTLFSRFDPITQIAFRHVFSYGRHLLKN</sequence>
<dbReference type="AlphaFoldDB" id="A0A6C0KVB7"/>
<accession>A0A6C0KVB7</accession>
<dbReference type="EMBL" id="MN740993">
    <property type="protein sequence ID" value="QHU21932.1"/>
    <property type="molecule type" value="Genomic_DNA"/>
</dbReference>
<name>A0A6C0KVB7_9ZZZZ</name>
<organism evidence="1">
    <name type="scientific">viral metagenome</name>
    <dbReference type="NCBI Taxonomy" id="1070528"/>
    <lineage>
        <taxon>unclassified sequences</taxon>
        <taxon>metagenomes</taxon>
        <taxon>organismal metagenomes</taxon>
    </lineage>
</organism>